<dbReference type="EMBL" id="CAMPGE010011399">
    <property type="protein sequence ID" value="CAI2370235.1"/>
    <property type="molecule type" value="Genomic_DNA"/>
</dbReference>
<dbReference type="AlphaFoldDB" id="A0AAD1UNL4"/>
<protein>
    <submittedName>
        <fullName evidence="2">Uncharacterized protein</fullName>
    </submittedName>
</protein>
<comment type="caution">
    <text evidence="2">The sequence shown here is derived from an EMBL/GenBank/DDBJ whole genome shotgun (WGS) entry which is preliminary data.</text>
</comment>
<evidence type="ECO:0000313" key="3">
    <source>
        <dbReference type="Proteomes" id="UP001295684"/>
    </source>
</evidence>
<feature type="region of interest" description="Disordered" evidence="1">
    <location>
        <begin position="177"/>
        <end position="200"/>
    </location>
</feature>
<reference evidence="2" key="1">
    <citation type="submission" date="2023-07" db="EMBL/GenBank/DDBJ databases">
        <authorList>
            <consortium name="AG Swart"/>
            <person name="Singh M."/>
            <person name="Singh A."/>
            <person name="Seah K."/>
            <person name="Emmerich C."/>
        </authorList>
    </citation>
    <scope>NUCLEOTIDE SEQUENCE</scope>
    <source>
        <strain evidence="2">DP1</strain>
    </source>
</reference>
<gene>
    <name evidence="2" type="ORF">ECRASSUSDP1_LOCUS11543</name>
</gene>
<sequence>MFGNIDNQDYIMKRLGEEARKNLGIVVPFTDQTKLTSRIEKPKFRPEDTLDREIVKTERKYENIRTSPVSKTKPMMELESTGYQIDKEKFFGMQPNPERAFKKNSEEFYTGNGSPARIPSRNKILQRRSAVANTGNTIVRAPSHGSLSRISEKVYNPMTGAFIECGAKMDNRSYFRGRSNHTSSVPTLRPIKEANGKDDSSQLSYTSEILKKKKSIFGINSSTLKINLGTSSTNPSSGLMTRSLTHAPSTFKSPQENFNRSIKFERESEKYADASRQKQFKIINDQKYHRKNDLHTLTYNSISGKYYK</sequence>
<feature type="compositionally biased region" description="Basic and acidic residues" evidence="1">
    <location>
        <begin position="190"/>
        <end position="200"/>
    </location>
</feature>
<accession>A0AAD1UNL4</accession>
<evidence type="ECO:0000313" key="2">
    <source>
        <dbReference type="EMBL" id="CAI2370235.1"/>
    </source>
</evidence>
<name>A0AAD1UNL4_EUPCR</name>
<dbReference type="Proteomes" id="UP001295684">
    <property type="component" value="Unassembled WGS sequence"/>
</dbReference>
<proteinExistence type="predicted"/>
<evidence type="ECO:0000256" key="1">
    <source>
        <dbReference type="SAM" id="MobiDB-lite"/>
    </source>
</evidence>
<keyword evidence="3" id="KW-1185">Reference proteome</keyword>
<organism evidence="2 3">
    <name type="scientific">Euplotes crassus</name>
    <dbReference type="NCBI Taxonomy" id="5936"/>
    <lineage>
        <taxon>Eukaryota</taxon>
        <taxon>Sar</taxon>
        <taxon>Alveolata</taxon>
        <taxon>Ciliophora</taxon>
        <taxon>Intramacronucleata</taxon>
        <taxon>Spirotrichea</taxon>
        <taxon>Hypotrichia</taxon>
        <taxon>Euplotida</taxon>
        <taxon>Euplotidae</taxon>
        <taxon>Moneuplotes</taxon>
    </lineage>
</organism>